<proteinExistence type="predicted"/>
<gene>
    <name evidence="1" type="ORF">QQ91_0006785</name>
</gene>
<sequence>MKKVWKKPKLISFGSIESVTQMQIDDVIQLGEYVIPSDSLGLFSSLRL</sequence>
<dbReference type="RefSeq" id="WP_166281355.1">
    <property type="nucleotide sequence ID" value="NZ_JTHE03000042.1"/>
</dbReference>
<protein>
    <submittedName>
        <fullName evidence="1">Uncharacterized protein</fullName>
    </submittedName>
</protein>
<evidence type="ECO:0000313" key="2">
    <source>
        <dbReference type="Proteomes" id="UP000031561"/>
    </source>
</evidence>
<name>A0ABD4T1R7_9CYAN</name>
<keyword evidence="2" id="KW-1185">Reference proteome</keyword>
<reference evidence="1 2" key="1">
    <citation type="journal article" date="2015" name="Genome Announc.">
        <title>Draft Genome Sequence of Filamentous Marine Cyanobacterium Lyngbya confervoides Strain BDU141951.</title>
        <authorList>
            <person name="Chandrababunaidu M.M."/>
            <person name="Sen D."/>
            <person name="Tripathy S."/>
        </authorList>
    </citation>
    <scope>NUCLEOTIDE SEQUENCE [LARGE SCALE GENOMIC DNA]</scope>
    <source>
        <strain evidence="1 2">BDU141951</strain>
    </source>
</reference>
<dbReference type="Proteomes" id="UP000031561">
    <property type="component" value="Unassembled WGS sequence"/>
</dbReference>
<comment type="caution">
    <text evidence="1">The sequence shown here is derived from an EMBL/GenBank/DDBJ whole genome shotgun (WGS) entry which is preliminary data.</text>
</comment>
<evidence type="ECO:0000313" key="1">
    <source>
        <dbReference type="EMBL" id="MCM1982529.1"/>
    </source>
</evidence>
<dbReference type="EMBL" id="JTHE03000042">
    <property type="protein sequence ID" value="MCM1982529.1"/>
    <property type="molecule type" value="Genomic_DNA"/>
</dbReference>
<dbReference type="AlphaFoldDB" id="A0ABD4T1R7"/>
<accession>A0ABD4T1R7</accession>
<organism evidence="1 2">
    <name type="scientific">Lyngbya confervoides BDU141951</name>
    <dbReference type="NCBI Taxonomy" id="1574623"/>
    <lineage>
        <taxon>Bacteria</taxon>
        <taxon>Bacillati</taxon>
        <taxon>Cyanobacteriota</taxon>
        <taxon>Cyanophyceae</taxon>
        <taxon>Oscillatoriophycideae</taxon>
        <taxon>Oscillatoriales</taxon>
        <taxon>Microcoleaceae</taxon>
        <taxon>Lyngbya</taxon>
    </lineage>
</organism>